<dbReference type="InterPro" id="IPR011990">
    <property type="entry name" value="TPR-like_helical_dom_sf"/>
</dbReference>
<dbReference type="GeneID" id="105363209"/>
<feature type="repeat" description="TPR" evidence="7">
    <location>
        <begin position="575"/>
        <end position="608"/>
    </location>
</feature>
<feature type="repeat" description="TPR" evidence="7">
    <location>
        <begin position="609"/>
        <end position="642"/>
    </location>
</feature>
<dbReference type="PROSITE" id="PS50293">
    <property type="entry name" value="TPR_REGION"/>
    <property type="match status" value="1"/>
</dbReference>
<dbReference type="Pfam" id="PF00515">
    <property type="entry name" value="TPR_1"/>
    <property type="match status" value="1"/>
</dbReference>
<feature type="compositionally biased region" description="Low complexity" evidence="8">
    <location>
        <begin position="809"/>
        <end position="830"/>
    </location>
</feature>
<dbReference type="Gene3D" id="1.25.40.10">
    <property type="entry name" value="Tetratricopeptide repeat domain"/>
    <property type="match status" value="4"/>
</dbReference>
<dbReference type="SUPFAM" id="SSF48452">
    <property type="entry name" value="TPR-like"/>
    <property type="match status" value="2"/>
</dbReference>
<evidence type="ECO:0000256" key="5">
    <source>
        <dbReference type="ARBA" id="ARBA00038210"/>
    </source>
</evidence>
<keyword evidence="2" id="KW-0677">Repeat</keyword>
<dbReference type="GO" id="GO:0051301">
    <property type="term" value="P:cell division"/>
    <property type="evidence" value="ECO:0007669"/>
    <property type="project" value="UniProtKB-KW"/>
</dbReference>
<feature type="compositionally biased region" description="Basic and acidic residues" evidence="8">
    <location>
        <begin position="423"/>
        <end position="435"/>
    </location>
</feature>
<dbReference type="GO" id="GO:0007091">
    <property type="term" value="P:metaphase/anaphase transition of mitotic cell cycle"/>
    <property type="evidence" value="ECO:0007669"/>
    <property type="project" value="TreeGrafter"/>
</dbReference>
<evidence type="ECO:0000313" key="9">
    <source>
        <dbReference type="Proteomes" id="UP000695007"/>
    </source>
</evidence>
<keyword evidence="3 7" id="KW-0802">TPR repeat</keyword>
<dbReference type="Proteomes" id="UP000695007">
    <property type="component" value="Unplaced"/>
</dbReference>
<feature type="compositionally biased region" description="Polar residues" evidence="8">
    <location>
        <begin position="376"/>
        <end position="394"/>
    </location>
</feature>
<dbReference type="GO" id="GO:0031145">
    <property type="term" value="P:anaphase-promoting complex-dependent catabolic process"/>
    <property type="evidence" value="ECO:0007669"/>
    <property type="project" value="TreeGrafter"/>
</dbReference>
<dbReference type="Pfam" id="PF13174">
    <property type="entry name" value="TPR_6"/>
    <property type="match status" value="1"/>
</dbReference>
<dbReference type="Pfam" id="PF13181">
    <property type="entry name" value="TPR_8"/>
    <property type="match status" value="3"/>
</dbReference>
<dbReference type="PANTHER" id="PTHR12558">
    <property type="entry name" value="CELL DIVISION CYCLE 16,23,27"/>
    <property type="match status" value="1"/>
</dbReference>
<sequence>MRPCERLKMIVQEPVQAAIWHCLNHYAYPDAIFLAERLFAEVDNEETLFLLSTCYYRSGRIRQAEALLSKRSLNSPQCRFLLAKCCYDLEKYAEAEAAIVGGYYKQLKNFEEIVNQFGDQACFSLQIIAKIYYQMTRTVKGNDAHKLALKLNPFLWHSFEELCNTGEKIDANKIFQLDKLDSLSTCIGSTPISYCVQDSDLIGSNNNAPNTPAPNNCNNMTPMQGTNGLTSNIRLHSSIEESPQNLSSHFNTCSTMSPRGKLPRYRSLFSNSMSPLTPSFGILPLDINTPEPPILAVHPTLTEANDQKSLAKRVSSINAHVGQLLSRKETPLQQGKLVFSQSGNTSNTANIVTVTPATPVPPQPTLQGPNVRRSSRLFSHSYSVKENNKSPNRNKFTTPKSPSRKTKTRLSKSNLSKSSFNDLNEKNRSEKEKSETITSEKIVANTNVLNQSNTMYASPITIQKHSAEGLMSLLRQLGMAYQNLCQFNCIEAVETLTILPGHHYNTGWILSMLAKAHFEMIDYKKAASYFAQVRTLEPHRTELMEIYSTVLWHLHAEVQLSTLAQDLVAENRNSPAAWCATGNLFSAQTEHETAIKFFQRAIQVNPSFPYAYTLLGHEYVITEELDKAITAFRNAIRLDPRHYNAWFGLGTIFSKQEQYSLAELHFKRALQINPHNSAIMCHIGVVQHALKKVDQALKTLNKAIEDDPDNTLCKFHRASINFSIGRNTEALNEFEELKNIVPKEPLVYYSIGKIHKKLGNTHLALMYFSWATDLDPKGVNSQIKEAILSPGQGEDESLVTQSDEPTHNSSTEQEGEASGEASAEGSGIAGNMTVDAHADDSDDSL</sequence>
<proteinExistence type="inferred from homology"/>
<dbReference type="GO" id="GO:0005680">
    <property type="term" value="C:anaphase-promoting complex"/>
    <property type="evidence" value="ECO:0007669"/>
    <property type="project" value="TreeGrafter"/>
</dbReference>
<evidence type="ECO:0000256" key="1">
    <source>
        <dbReference type="ARBA" id="ARBA00004123"/>
    </source>
</evidence>
<feature type="repeat" description="TPR" evidence="7">
    <location>
        <begin position="745"/>
        <end position="778"/>
    </location>
</feature>
<dbReference type="RefSeq" id="XP_011499142.1">
    <property type="nucleotide sequence ID" value="XM_011500840.1"/>
</dbReference>
<evidence type="ECO:0000256" key="4">
    <source>
        <dbReference type="ARBA" id="ARBA00023242"/>
    </source>
</evidence>
<keyword evidence="10" id="KW-0132">Cell division</keyword>
<protein>
    <recommendedName>
        <fullName evidence="6">Cell division cycle protein 27 homolog</fullName>
    </recommendedName>
</protein>
<comment type="subcellular location">
    <subcellularLocation>
        <location evidence="1">Nucleus</location>
    </subcellularLocation>
</comment>
<evidence type="ECO:0000256" key="7">
    <source>
        <dbReference type="PROSITE-ProRule" id="PRU00339"/>
    </source>
</evidence>
<keyword evidence="4" id="KW-0539">Nucleus</keyword>
<evidence type="ECO:0000256" key="8">
    <source>
        <dbReference type="SAM" id="MobiDB-lite"/>
    </source>
</evidence>
<evidence type="ECO:0000256" key="3">
    <source>
        <dbReference type="ARBA" id="ARBA00022803"/>
    </source>
</evidence>
<feature type="region of interest" description="Disordered" evidence="8">
    <location>
        <begin position="339"/>
        <end position="437"/>
    </location>
</feature>
<dbReference type="InterPro" id="IPR019734">
    <property type="entry name" value="TPR_rpt"/>
</dbReference>
<reference evidence="10" key="1">
    <citation type="submission" date="2025-08" db="UniProtKB">
        <authorList>
            <consortium name="RefSeq"/>
        </authorList>
    </citation>
    <scope>IDENTIFICATION</scope>
</reference>
<feature type="repeat" description="TPR" evidence="7">
    <location>
        <begin position="643"/>
        <end position="676"/>
    </location>
</feature>
<keyword evidence="9" id="KW-1185">Reference proteome</keyword>
<dbReference type="FunFam" id="1.25.40.10:FF:000018">
    <property type="entry name" value="Cell division cycle protein 27 homolog B"/>
    <property type="match status" value="1"/>
</dbReference>
<feature type="compositionally biased region" description="Polar residues" evidence="8">
    <location>
        <begin position="339"/>
        <end position="351"/>
    </location>
</feature>
<dbReference type="Pfam" id="PF12895">
    <property type="entry name" value="ANAPC3"/>
    <property type="match status" value="1"/>
</dbReference>
<dbReference type="PROSITE" id="PS50005">
    <property type="entry name" value="TPR"/>
    <property type="match status" value="5"/>
</dbReference>
<organism evidence="9 10">
    <name type="scientific">Ceratosolen solmsi marchali</name>
    <dbReference type="NCBI Taxonomy" id="326594"/>
    <lineage>
        <taxon>Eukaryota</taxon>
        <taxon>Metazoa</taxon>
        <taxon>Ecdysozoa</taxon>
        <taxon>Arthropoda</taxon>
        <taxon>Hexapoda</taxon>
        <taxon>Insecta</taxon>
        <taxon>Pterygota</taxon>
        <taxon>Neoptera</taxon>
        <taxon>Endopterygota</taxon>
        <taxon>Hymenoptera</taxon>
        <taxon>Apocrita</taxon>
        <taxon>Proctotrupomorpha</taxon>
        <taxon>Chalcidoidea</taxon>
        <taxon>Agaonidae</taxon>
        <taxon>Agaoninae</taxon>
        <taxon>Ceratosolen</taxon>
    </lineage>
</organism>
<gene>
    <name evidence="10" type="primary">LOC105363209</name>
</gene>
<name>A0AAJ7DWM6_9HYME</name>
<evidence type="ECO:0000256" key="2">
    <source>
        <dbReference type="ARBA" id="ARBA00022737"/>
    </source>
</evidence>
<dbReference type="PANTHER" id="PTHR12558:SF13">
    <property type="entry name" value="CELL DIVISION CYCLE PROTEIN 27 HOMOLOG"/>
    <property type="match status" value="1"/>
</dbReference>
<feature type="repeat" description="TPR" evidence="7">
    <location>
        <begin position="677"/>
        <end position="710"/>
    </location>
</feature>
<dbReference type="AlphaFoldDB" id="A0AAJ7DWM6"/>
<dbReference type="CTD" id="996"/>
<accession>A0AAJ7DWM6</accession>
<comment type="similarity">
    <text evidence="5">Belongs to the APC3/CDC27 family.</text>
</comment>
<feature type="region of interest" description="Disordered" evidence="8">
    <location>
        <begin position="790"/>
        <end position="845"/>
    </location>
</feature>
<dbReference type="KEGG" id="csol:105363209"/>
<dbReference type="GO" id="GO:0016567">
    <property type="term" value="P:protein ubiquitination"/>
    <property type="evidence" value="ECO:0007669"/>
    <property type="project" value="TreeGrafter"/>
</dbReference>
<dbReference type="GO" id="GO:0005737">
    <property type="term" value="C:cytoplasm"/>
    <property type="evidence" value="ECO:0007669"/>
    <property type="project" value="TreeGrafter"/>
</dbReference>
<evidence type="ECO:0000256" key="6">
    <source>
        <dbReference type="ARBA" id="ARBA00039307"/>
    </source>
</evidence>
<evidence type="ECO:0000313" key="10">
    <source>
        <dbReference type="RefSeq" id="XP_011499142.1"/>
    </source>
</evidence>
<keyword evidence="10" id="KW-0131">Cell cycle</keyword>
<dbReference type="SMART" id="SM00028">
    <property type="entry name" value="TPR"/>
    <property type="match status" value="8"/>
</dbReference>